<dbReference type="SUPFAM" id="SSF52540">
    <property type="entry name" value="P-loop containing nucleoside triphosphate hydrolases"/>
    <property type="match status" value="1"/>
</dbReference>
<evidence type="ECO:0000256" key="1">
    <source>
        <dbReference type="ARBA" id="ARBA00022448"/>
    </source>
</evidence>
<proteinExistence type="predicted"/>
<evidence type="ECO:0008006" key="4">
    <source>
        <dbReference type="Google" id="ProtNLM"/>
    </source>
</evidence>
<dbReference type="AlphaFoldDB" id="A0AAI9TQN4"/>
<evidence type="ECO:0000313" key="2">
    <source>
        <dbReference type="EMBL" id="KAJ9491376.1"/>
    </source>
</evidence>
<keyword evidence="1" id="KW-0813">Transport</keyword>
<name>A0AAI9TQN4_PENTH</name>
<protein>
    <recommendedName>
        <fullName evidence="4">ABC transporter domain-containing protein</fullName>
    </recommendedName>
</protein>
<comment type="caution">
    <text evidence="2">The sequence shown here is derived from an EMBL/GenBank/DDBJ whole genome shotgun (WGS) entry which is preliminary data.</text>
</comment>
<reference evidence="2" key="2">
    <citation type="journal article" date="2016" name="Fungal Biol.">
        <title>Ochratoxin A production by Penicillium thymicola.</title>
        <authorList>
            <person name="Nguyen H.D.T."/>
            <person name="McMullin D.R."/>
            <person name="Ponomareva E."/>
            <person name="Riley R."/>
            <person name="Pomraning K.R."/>
            <person name="Baker S.E."/>
            <person name="Seifert K.A."/>
        </authorList>
    </citation>
    <scope>NUCLEOTIDE SEQUENCE</scope>
    <source>
        <strain evidence="2">DAOM 180753</strain>
    </source>
</reference>
<sequence length="76" mass="8530">MREFSDAVIGVPGEGLNVEQRKRLTIGVELAARPQLLIFFDEPTSSLDSQTSWSISKQIKKLTNTHSRICTPRTTK</sequence>
<dbReference type="InterPro" id="IPR027417">
    <property type="entry name" value="P-loop_NTPase"/>
</dbReference>
<keyword evidence="3" id="KW-1185">Reference proteome</keyword>
<accession>A0AAI9TQN4</accession>
<dbReference type="Gene3D" id="3.40.50.300">
    <property type="entry name" value="P-loop containing nucleotide triphosphate hydrolases"/>
    <property type="match status" value="1"/>
</dbReference>
<evidence type="ECO:0000313" key="3">
    <source>
        <dbReference type="Proteomes" id="UP001227192"/>
    </source>
</evidence>
<dbReference type="EMBL" id="LACB01000034">
    <property type="protein sequence ID" value="KAJ9491376.1"/>
    <property type="molecule type" value="Genomic_DNA"/>
</dbReference>
<dbReference type="Proteomes" id="UP001227192">
    <property type="component" value="Unassembled WGS sequence"/>
</dbReference>
<dbReference type="PANTHER" id="PTHR19241">
    <property type="entry name" value="ATP-BINDING CASSETTE TRANSPORTER"/>
    <property type="match status" value="1"/>
</dbReference>
<gene>
    <name evidence="2" type="ORF">VN97_g1874</name>
</gene>
<reference evidence="2" key="1">
    <citation type="submission" date="2015-06" db="EMBL/GenBank/DDBJ databases">
        <authorList>
            <person name="Nguyen H."/>
        </authorList>
    </citation>
    <scope>NUCLEOTIDE SEQUENCE</scope>
    <source>
        <strain evidence="2">DAOM 180753</strain>
    </source>
</reference>
<organism evidence="2 3">
    <name type="scientific">Penicillium thymicola</name>
    <dbReference type="NCBI Taxonomy" id="293382"/>
    <lineage>
        <taxon>Eukaryota</taxon>
        <taxon>Fungi</taxon>
        <taxon>Dikarya</taxon>
        <taxon>Ascomycota</taxon>
        <taxon>Pezizomycotina</taxon>
        <taxon>Eurotiomycetes</taxon>
        <taxon>Eurotiomycetidae</taxon>
        <taxon>Eurotiales</taxon>
        <taxon>Aspergillaceae</taxon>
        <taxon>Penicillium</taxon>
    </lineage>
</organism>